<sequence length="456" mass="50185">MASQSTTLVSLQDPIDVSLSDIESELRKIWSAYGTHGDKTSPAAVRATTFTLVVYEADETQQLLSSLGFYSGPIDGITGPRMQAAIKVAQKAYGLSQTGEASPVLTARLRDEYQQQLASGQGRSPERYASDISGGSVADMVASQNPCRVIALCPTLGEDTGITAQVAAYCPINKQTRSSLICCEYITLKGTVNAFSRVAELVESLLIHELPAFLWWKGSFDSESELFRNLSPHFSSVIVDSSEFLAPLTDLLSLKACIDQKMNIADLNWRRLAAWQELSAEAFDPPERRAAIQEVDQVVIDYEKGNPSQALMFLGWLASRLQWQPSSFRQEFGDYDIYQIELIGPDQRKIQAELAGIPTGEPGEVMGDMIDLKLTSTNATADCCTIICSETRGCMRMEAGGSAQMCRTYQVTPLAEQSAEMLLSQQLQRWGRDLLYEESMSVTNEVLRLAQSVQHP</sequence>
<dbReference type="Pfam" id="PF10128">
    <property type="entry name" value="OpcA_G6PD_assem"/>
    <property type="match status" value="1"/>
</dbReference>
<proteinExistence type="predicted"/>
<dbReference type="InterPro" id="IPR004555">
    <property type="entry name" value="G6PDH_assembly_OpcA"/>
</dbReference>
<dbReference type="SUPFAM" id="SSF47090">
    <property type="entry name" value="PGBD-like"/>
    <property type="match status" value="1"/>
</dbReference>
<dbReference type="PANTHER" id="PTHR38658">
    <property type="entry name" value="OXPP CYCLE PROTEIN OPCA-RELATED"/>
    <property type="match status" value="1"/>
</dbReference>
<evidence type="ECO:0000259" key="3">
    <source>
        <dbReference type="Pfam" id="PF20171"/>
    </source>
</evidence>
<feature type="domain" description="Peptidoglycan binding-like" evidence="1">
    <location>
        <begin position="59"/>
        <end position="107"/>
    </location>
</feature>
<dbReference type="Pfam" id="PF20171">
    <property type="entry name" value="OpcA_G6PD_C"/>
    <property type="match status" value="1"/>
</dbReference>
<keyword evidence="5" id="KW-1185">Reference proteome</keyword>
<reference evidence="4" key="1">
    <citation type="journal article" date="2022" name="Genome Biol. Evol.">
        <title>A New Gene Family Diagnostic for Intracellular Biomineralization of Amorphous Ca Carbonates by Cyanobacteria.</title>
        <authorList>
            <person name="Benzerara K."/>
            <person name="Duprat E."/>
            <person name="Bitard-Feildel T."/>
            <person name="Caumes G."/>
            <person name="Cassier-Chauvat C."/>
            <person name="Chauvat F."/>
            <person name="Dezi M."/>
            <person name="Diop S.I."/>
            <person name="Gaschignard G."/>
            <person name="Gorgen S."/>
            <person name="Gugger M."/>
            <person name="Lopez-Garcia P."/>
            <person name="Millet M."/>
            <person name="Skouri-Panet F."/>
            <person name="Moreira D."/>
            <person name="Callebaut I."/>
        </authorList>
    </citation>
    <scope>NUCLEOTIDE SEQUENCE</scope>
    <source>
        <strain evidence="4">G9</strain>
    </source>
</reference>
<dbReference type="InterPro" id="IPR002477">
    <property type="entry name" value="Peptidoglycan-bd-like"/>
</dbReference>
<feature type="domain" description="Glucose-6-phosphate dehydrogenase assembly protein OpcA N-terminal" evidence="2">
    <location>
        <begin position="138"/>
        <end position="254"/>
    </location>
</feature>
<organism evidence="4 5">
    <name type="scientific">Candidatus Synechococcus calcipolaris G9</name>
    <dbReference type="NCBI Taxonomy" id="1497997"/>
    <lineage>
        <taxon>Bacteria</taxon>
        <taxon>Bacillati</taxon>
        <taxon>Cyanobacteriota</taxon>
        <taxon>Cyanophyceae</taxon>
        <taxon>Synechococcales</taxon>
        <taxon>Synechococcaceae</taxon>
        <taxon>Synechococcus</taxon>
    </lineage>
</organism>
<gene>
    <name evidence="4" type="primary">opcA</name>
    <name evidence="4" type="ORF">L3556_15115</name>
</gene>
<dbReference type="EMBL" id="JAKKUT010000008">
    <property type="protein sequence ID" value="MDG2992248.1"/>
    <property type="molecule type" value="Genomic_DNA"/>
</dbReference>
<dbReference type="InterPro" id="IPR036365">
    <property type="entry name" value="PGBD-like_sf"/>
</dbReference>
<dbReference type="PANTHER" id="PTHR38658:SF1">
    <property type="entry name" value="OXPP CYCLE PROTEIN OPCA-RELATED"/>
    <property type="match status" value="1"/>
</dbReference>
<evidence type="ECO:0000259" key="1">
    <source>
        <dbReference type="Pfam" id="PF01471"/>
    </source>
</evidence>
<evidence type="ECO:0000313" key="5">
    <source>
        <dbReference type="Proteomes" id="UP001154265"/>
    </source>
</evidence>
<feature type="domain" description="Glucose-6-phosphate dehydrogenase assembly protein OpcA C-terminal" evidence="3">
    <location>
        <begin position="264"/>
        <end position="440"/>
    </location>
</feature>
<dbReference type="InterPro" id="IPR036366">
    <property type="entry name" value="PGBDSf"/>
</dbReference>
<dbReference type="NCBIfam" id="TIGR00534">
    <property type="entry name" value="OpcA"/>
    <property type="match status" value="1"/>
</dbReference>
<dbReference type="InterPro" id="IPR046801">
    <property type="entry name" value="OpcA_G6PD_N"/>
</dbReference>
<accession>A0ABT6F393</accession>
<reference evidence="4" key="2">
    <citation type="submission" date="2022-01" db="EMBL/GenBank/DDBJ databases">
        <authorList>
            <person name="Zivanovic Y."/>
            <person name="Moreira D."/>
            <person name="Lopez-Garcia P."/>
        </authorList>
    </citation>
    <scope>NUCLEOTIDE SEQUENCE</scope>
    <source>
        <strain evidence="4">G9</strain>
    </source>
</reference>
<comment type="caution">
    <text evidence="4">The sequence shown here is derived from an EMBL/GenBank/DDBJ whole genome shotgun (WGS) entry which is preliminary data.</text>
</comment>
<protein>
    <submittedName>
        <fullName evidence="4">Glucose-6-phosphate dehydrogenase assembly protein OpcA</fullName>
    </submittedName>
</protein>
<evidence type="ECO:0000313" key="4">
    <source>
        <dbReference type="EMBL" id="MDG2992248.1"/>
    </source>
</evidence>
<dbReference type="Proteomes" id="UP001154265">
    <property type="component" value="Unassembled WGS sequence"/>
</dbReference>
<name>A0ABT6F393_9SYNE</name>
<dbReference type="Gene3D" id="1.10.101.10">
    <property type="entry name" value="PGBD-like superfamily/PGBD"/>
    <property type="match status" value="1"/>
</dbReference>
<dbReference type="InterPro" id="IPR046802">
    <property type="entry name" value="OpcA_G6PD_C"/>
</dbReference>
<dbReference type="Pfam" id="PF01471">
    <property type="entry name" value="PG_binding_1"/>
    <property type="match status" value="1"/>
</dbReference>
<evidence type="ECO:0000259" key="2">
    <source>
        <dbReference type="Pfam" id="PF10128"/>
    </source>
</evidence>
<dbReference type="RefSeq" id="WP_277868168.1">
    <property type="nucleotide sequence ID" value="NZ_JAKKUT010000008.1"/>
</dbReference>